<organism evidence="3 4">
    <name type="scientific">Sphingobacterium oryzagri</name>
    <dbReference type="NCBI Taxonomy" id="3025669"/>
    <lineage>
        <taxon>Bacteria</taxon>
        <taxon>Pseudomonadati</taxon>
        <taxon>Bacteroidota</taxon>
        <taxon>Sphingobacteriia</taxon>
        <taxon>Sphingobacteriales</taxon>
        <taxon>Sphingobacteriaceae</taxon>
        <taxon>Sphingobacterium</taxon>
    </lineage>
</organism>
<accession>A0ABY7WM34</accession>
<dbReference type="RefSeq" id="WP_274268947.1">
    <property type="nucleotide sequence ID" value="NZ_CP117880.1"/>
</dbReference>
<dbReference type="Gene3D" id="3.20.20.140">
    <property type="entry name" value="Metal-dependent hydrolases"/>
    <property type="match status" value="1"/>
</dbReference>
<evidence type="ECO:0000259" key="2">
    <source>
        <dbReference type="Pfam" id="PF04909"/>
    </source>
</evidence>
<dbReference type="InterPro" id="IPR032466">
    <property type="entry name" value="Metal_Hydrolase"/>
</dbReference>
<dbReference type="InterPro" id="IPR052350">
    <property type="entry name" value="Metallo-dep_Lactonases"/>
</dbReference>
<dbReference type="PANTHER" id="PTHR43569">
    <property type="entry name" value="AMIDOHYDROLASE"/>
    <property type="match status" value="1"/>
</dbReference>
<gene>
    <name evidence="3" type="ORF">PQ465_07625</name>
</gene>
<name>A0ABY7WM34_9SPHI</name>
<evidence type="ECO:0000313" key="4">
    <source>
        <dbReference type="Proteomes" id="UP001221558"/>
    </source>
</evidence>
<dbReference type="InterPro" id="IPR006680">
    <property type="entry name" value="Amidohydro-rel"/>
</dbReference>
<dbReference type="Pfam" id="PF04909">
    <property type="entry name" value="Amidohydro_2"/>
    <property type="match status" value="1"/>
</dbReference>
<evidence type="ECO:0000313" key="3">
    <source>
        <dbReference type="EMBL" id="WDF70238.1"/>
    </source>
</evidence>
<protein>
    <submittedName>
        <fullName evidence="3">Amidohydrolase family protein</fullName>
    </submittedName>
</protein>
<dbReference type="EMBL" id="CP117880">
    <property type="protein sequence ID" value="WDF70238.1"/>
    <property type="molecule type" value="Genomic_DNA"/>
</dbReference>
<proteinExistence type="inferred from homology"/>
<evidence type="ECO:0000256" key="1">
    <source>
        <dbReference type="ARBA" id="ARBA00038310"/>
    </source>
</evidence>
<sequence>MRIDAHQHFWIYNRERDAWITDDMQAIQRNFLPVDLSPLLKENLIDGAVAVQATQSLEETQFLVDLASMYALIKAVVGWVDLQADDIVEQLEKLSQFPIIKGFRHVVQGEEDPDFLMRPAFQRGIAALGKHQFTYDLLIHPRHYASTLACVKQFPAQRFVLDHMAKPNIRAKEFDEWAAFIQALAAYPNVYCKVSGLVTEADWLNWKIDDFQPYIQHVVTCFGKDRVMFGTDWPVCLVAASYADVMGVAAHSLTDFTEAERAAFWGGNAQQFYNF</sequence>
<dbReference type="SUPFAM" id="SSF51556">
    <property type="entry name" value="Metallo-dependent hydrolases"/>
    <property type="match status" value="1"/>
</dbReference>
<feature type="domain" description="Amidohydrolase-related" evidence="2">
    <location>
        <begin position="3"/>
        <end position="275"/>
    </location>
</feature>
<dbReference type="PANTHER" id="PTHR43569:SF2">
    <property type="entry name" value="AMIDOHYDROLASE-RELATED DOMAIN-CONTAINING PROTEIN"/>
    <property type="match status" value="1"/>
</dbReference>
<keyword evidence="4" id="KW-1185">Reference proteome</keyword>
<reference evidence="3 4" key="1">
    <citation type="submission" date="2023-02" db="EMBL/GenBank/DDBJ databases">
        <title>Genome sequence of Sphingobacterium sp. KACC 22765.</title>
        <authorList>
            <person name="Kim S."/>
            <person name="Heo J."/>
            <person name="Kwon S.-W."/>
        </authorList>
    </citation>
    <scope>NUCLEOTIDE SEQUENCE [LARGE SCALE GENOMIC DNA]</scope>
    <source>
        <strain evidence="3 4">KACC 22765</strain>
    </source>
</reference>
<dbReference type="Proteomes" id="UP001221558">
    <property type="component" value="Chromosome"/>
</dbReference>
<comment type="similarity">
    <text evidence="1">Belongs to the metallo-dependent hydrolases superfamily.</text>
</comment>